<dbReference type="PROSITE" id="PS01326">
    <property type="entry name" value="DAP_EPIMERASE"/>
    <property type="match status" value="1"/>
</dbReference>
<dbReference type="InterPro" id="IPR018510">
    <property type="entry name" value="DAP_epimerase_AS"/>
</dbReference>
<accession>A0A5C7E219</accession>
<feature type="site" description="Could be important to modulate the pK values of the two catalytic cysteine residues" evidence="8">
    <location>
        <position position="182"/>
    </location>
</feature>
<feature type="binding site" evidence="8">
    <location>
        <position position="11"/>
    </location>
    <ligand>
        <name>substrate</name>
    </ligand>
</feature>
<feature type="active site" evidence="9">
    <location>
        <position position="69"/>
    </location>
</feature>
<evidence type="ECO:0000313" key="10">
    <source>
        <dbReference type="EMBL" id="TXE88107.1"/>
    </source>
</evidence>
<evidence type="ECO:0000256" key="6">
    <source>
        <dbReference type="ARBA" id="ARBA00023235"/>
    </source>
</evidence>
<keyword evidence="4 8" id="KW-0028">Amino-acid biosynthesis</keyword>
<evidence type="ECO:0000256" key="2">
    <source>
        <dbReference type="ARBA" id="ARBA00010219"/>
    </source>
</evidence>
<dbReference type="GO" id="GO:0005829">
    <property type="term" value="C:cytosol"/>
    <property type="evidence" value="ECO:0007669"/>
    <property type="project" value="TreeGrafter"/>
</dbReference>
<evidence type="ECO:0000313" key="11">
    <source>
        <dbReference type="Proteomes" id="UP000321629"/>
    </source>
</evidence>
<comment type="catalytic activity">
    <reaction evidence="7 8">
        <text>(2S,6S)-2,6-diaminopimelate = meso-2,6-diaminopimelate</text>
        <dbReference type="Rhea" id="RHEA:15393"/>
        <dbReference type="ChEBI" id="CHEBI:57609"/>
        <dbReference type="ChEBI" id="CHEBI:57791"/>
        <dbReference type="EC" id="5.1.1.7"/>
    </reaction>
</comment>
<feature type="site" description="Could be important to modulate the pK values of the two catalytic cysteine residues" evidence="8">
    <location>
        <position position="138"/>
    </location>
</feature>
<dbReference type="NCBIfam" id="TIGR00652">
    <property type="entry name" value="DapF"/>
    <property type="match status" value="1"/>
</dbReference>
<comment type="caution">
    <text evidence="8">Lacks conserved residue(s) required for the propagation of feature annotation.</text>
</comment>
<dbReference type="PANTHER" id="PTHR31689">
    <property type="entry name" value="DIAMINOPIMELATE EPIMERASE, CHLOROPLASTIC"/>
    <property type="match status" value="1"/>
</dbReference>
<feature type="binding site" evidence="8">
    <location>
        <position position="164"/>
    </location>
    <ligand>
        <name>substrate</name>
    </ligand>
</feature>
<feature type="active site" description="Proton acceptor" evidence="8">
    <location>
        <position position="192"/>
    </location>
</feature>
<dbReference type="UniPathway" id="UPA00034">
    <property type="reaction ID" value="UER00025"/>
</dbReference>
<dbReference type="Pfam" id="PF01678">
    <property type="entry name" value="DAP_epimerase"/>
    <property type="match status" value="2"/>
</dbReference>
<evidence type="ECO:0000256" key="1">
    <source>
        <dbReference type="ARBA" id="ARBA00005196"/>
    </source>
</evidence>
<evidence type="ECO:0000256" key="8">
    <source>
        <dbReference type="HAMAP-Rule" id="MF_00197"/>
    </source>
</evidence>
<comment type="subcellular location">
    <subcellularLocation>
        <location evidence="8">Cytoplasm</location>
    </subcellularLocation>
</comment>
<evidence type="ECO:0000256" key="7">
    <source>
        <dbReference type="ARBA" id="ARBA00051712"/>
    </source>
</evidence>
<dbReference type="GO" id="GO:0008837">
    <property type="term" value="F:diaminopimelate epimerase activity"/>
    <property type="evidence" value="ECO:0007669"/>
    <property type="project" value="UniProtKB-UniRule"/>
</dbReference>
<feature type="binding site" evidence="8">
    <location>
        <position position="60"/>
    </location>
    <ligand>
        <name>substrate</name>
    </ligand>
</feature>
<evidence type="ECO:0000256" key="3">
    <source>
        <dbReference type="ARBA" id="ARBA00013080"/>
    </source>
</evidence>
<gene>
    <name evidence="8" type="primary">dapF</name>
    <name evidence="10" type="ORF">FPD38_04525</name>
</gene>
<comment type="caution">
    <text evidence="10">The sequence shown here is derived from an EMBL/GenBank/DDBJ whole genome shotgun (WGS) entry which is preliminary data.</text>
</comment>
<dbReference type="PANTHER" id="PTHR31689:SF0">
    <property type="entry name" value="DIAMINOPIMELATE EPIMERASE"/>
    <property type="match status" value="1"/>
</dbReference>
<evidence type="ECO:0000256" key="9">
    <source>
        <dbReference type="PROSITE-ProRule" id="PRU10125"/>
    </source>
</evidence>
<dbReference type="GO" id="GO:0009089">
    <property type="term" value="P:lysine biosynthetic process via diaminopimelate"/>
    <property type="evidence" value="ECO:0007669"/>
    <property type="project" value="UniProtKB-UniRule"/>
</dbReference>
<feature type="binding site" evidence="8">
    <location>
        <begin position="70"/>
        <end position="71"/>
    </location>
    <ligand>
        <name>substrate</name>
    </ligand>
</feature>
<comment type="similarity">
    <text evidence="2 8">Belongs to the diaminopimelate epimerase family.</text>
</comment>
<evidence type="ECO:0000256" key="4">
    <source>
        <dbReference type="ARBA" id="ARBA00022605"/>
    </source>
</evidence>
<proteinExistence type="inferred from homology"/>
<dbReference type="RefSeq" id="WP_147555562.1">
    <property type="nucleotide sequence ID" value="NZ_VOWJ01000023.1"/>
</dbReference>
<dbReference type="Proteomes" id="UP000321629">
    <property type="component" value="Unassembled WGS sequence"/>
</dbReference>
<dbReference type="InterPro" id="IPR001653">
    <property type="entry name" value="DAP_epimerase_DapF"/>
</dbReference>
<dbReference type="AlphaFoldDB" id="A0A5C7E219"/>
<comment type="subunit">
    <text evidence="8">Homodimer.</text>
</comment>
<comment type="function">
    <text evidence="8">Catalyzes the stereoinversion of LL-2,6-diaminopimelate (L,L-DAP) to meso-diaminopimelate (meso-DAP), a precursor of L-lysine and an essential component of the bacterial peptidoglycan.</text>
</comment>
<keyword evidence="8" id="KW-0963">Cytoplasm</keyword>
<reference evidence="10 11" key="1">
    <citation type="submission" date="2019-07" db="EMBL/GenBank/DDBJ databases">
        <title>Rapid identification of Enteric Bacteria from Whole Genome Sequences (WGS) using Average Nucleotide Identity (ANI).</title>
        <authorList>
            <person name="Lane C."/>
        </authorList>
    </citation>
    <scope>NUCLEOTIDE SEQUENCE [LARGE SCALE GENOMIC DNA]</scope>
    <source>
        <strain evidence="10 11">2016D-0084</strain>
    </source>
</reference>
<feature type="active site" description="Proton donor" evidence="8">
    <location>
        <position position="69"/>
    </location>
</feature>
<dbReference type="EC" id="5.1.1.7" evidence="3 8"/>
<organism evidence="10 11">
    <name type="scientific">Campylobacter volucris</name>
    <dbReference type="NCBI Taxonomy" id="1031542"/>
    <lineage>
        <taxon>Bacteria</taxon>
        <taxon>Pseudomonadati</taxon>
        <taxon>Campylobacterota</taxon>
        <taxon>Epsilonproteobacteria</taxon>
        <taxon>Campylobacterales</taxon>
        <taxon>Campylobacteraceae</taxon>
        <taxon>Campylobacter</taxon>
    </lineage>
</organism>
<evidence type="ECO:0000256" key="5">
    <source>
        <dbReference type="ARBA" id="ARBA00023154"/>
    </source>
</evidence>
<dbReference type="HAMAP" id="MF_00197">
    <property type="entry name" value="DAP_epimerase"/>
    <property type="match status" value="1"/>
</dbReference>
<protein>
    <recommendedName>
        <fullName evidence="3 8">Diaminopimelate epimerase</fullName>
        <shortName evidence="8">DAP epimerase</shortName>
        <ecNumber evidence="3 8">5.1.1.7</ecNumber>
    </recommendedName>
    <alternativeName>
        <fullName evidence="8">PLP-independent amino acid racemase</fullName>
    </alternativeName>
</protein>
<dbReference type="SUPFAM" id="SSF54506">
    <property type="entry name" value="Diaminopimelate epimerase-like"/>
    <property type="match status" value="2"/>
</dbReference>
<sequence length="250" mass="28967">MKYYKYCASGNDFVIFTDTEKKDRQKLAQILCNRYEGIGADGLIVVVPHDRYDFEWQFYNCDGSKASMCGNGSRAAAHFAHYFLKKPQYLNFMTGAGLIKSHVEDDMVEVRLSSVKNIKDPFKEKNRQWQMCDTGVPHLVTFVENLEEFDEDLCGELRRKYDANINFAKIEKNDLLRVRTFERGVESETLACGTGMGACFYLAWLNKKIKDKVMVKPKSDEELFFRLEDGQIFFKGKVKCCFEASYNFSH</sequence>
<name>A0A5C7E219_9BACT</name>
<keyword evidence="5 8" id="KW-0457">Lysine biosynthesis</keyword>
<feature type="binding site" evidence="8">
    <location>
        <begin position="193"/>
        <end position="194"/>
    </location>
    <ligand>
        <name>substrate</name>
    </ligand>
</feature>
<dbReference type="EMBL" id="VOWJ01000023">
    <property type="protein sequence ID" value="TXE88107.1"/>
    <property type="molecule type" value="Genomic_DNA"/>
</dbReference>
<dbReference type="Gene3D" id="3.10.310.10">
    <property type="entry name" value="Diaminopimelate Epimerase, Chain A, domain 1"/>
    <property type="match status" value="2"/>
</dbReference>
<feature type="binding site" evidence="8">
    <location>
        <begin position="182"/>
        <end position="183"/>
    </location>
    <ligand>
        <name>substrate</name>
    </ligand>
</feature>
<comment type="pathway">
    <text evidence="1 8">Amino-acid biosynthesis; L-lysine biosynthesis via DAP pathway; DL-2,6-diaminopimelate from LL-2,6-diaminopimelate: step 1/1.</text>
</comment>
<keyword evidence="6 8" id="KW-0413">Isomerase</keyword>